<proteinExistence type="predicted"/>
<comment type="caution">
    <text evidence="1">The sequence shown here is derived from an EMBL/GenBank/DDBJ whole genome shotgun (WGS) entry which is preliminary data.</text>
</comment>
<keyword evidence="2" id="KW-1185">Reference proteome</keyword>
<accession>A0A812LFH8</accession>
<evidence type="ECO:0000313" key="1">
    <source>
        <dbReference type="EMBL" id="CAE7245779.1"/>
    </source>
</evidence>
<protein>
    <recommendedName>
        <fullName evidence="3">OTU domain-containing protein</fullName>
    </recommendedName>
</protein>
<dbReference type="OrthoDB" id="405982at2759"/>
<reference evidence="1" key="1">
    <citation type="submission" date="2021-02" db="EMBL/GenBank/DDBJ databases">
        <authorList>
            <person name="Dougan E. K."/>
            <person name="Rhodes N."/>
            <person name="Thang M."/>
            <person name="Chan C."/>
        </authorList>
    </citation>
    <scope>NUCLEOTIDE SEQUENCE</scope>
</reference>
<sequence>MTVLTDEPNCQQDPESVFYVHAGNGWGSFPEAVAMGHEQKGHTGAAPKIYVGSFEKGDQKDGDRNFRLRSRGCDPAWVRVEVGKEFLLGDPLVHGHFEQCWGALIRTAERPPQRAPRFGSPWPCEEEVSPRQWLERAGFAVFLRAIGAAERGVAVPGTPEELRRRCGVVAVEDDGFCGFWCLAYLLGTGLDRALQRVVEELDSLHLAAGEARAAGRRPAAEERTWERLWNIADIKLRCLKGGIRGSHLDLVSNELQARGIQDTNCFLTHSELSLLCAKLCRRWTPVVEVTPDFHASEETGDHTMLALAASGLPAVDQVNLDVSDVARPKEATAAATTGFQSETDT</sequence>
<evidence type="ECO:0008006" key="3">
    <source>
        <dbReference type="Google" id="ProtNLM"/>
    </source>
</evidence>
<organism evidence="1 2">
    <name type="scientific">Symbiodinium natans</name>
    <dbReference type="NCBI Taxonomy" id="878477"/>
    <lineage>
        <taxon>Eukaryota</taxon>
        <taxon>Sar</taxon>
        <taxon>Alveolata</taxon>
        <taxon>Dinophyceae</taxon>
        <taxon>Suessiales</taxon>
        <taxon>Symbiodiniaceae</taxon>
        <taxon>Symbiodinium</taxon>
    </lineage>
</organism>
<evidence type="ECO:0000313" key="2">
    <source>
        <dbReference type="Proteomes" id="UP000604046"/>
    </source>
</evidence>
<dbReference type="Proteomes" id="UP000604046">
    <property type="component" value="Unassembled WGS sequence"/>
</dbReference>
<dbReference type="AlphaFoldDB" id="A0A812LFH8"/>
<gene>
    <name evidence="1" type="ORF">SNAT2548_LOCUS11628</name>
</gene>
<dbReference type="EMBL" id="CAJNDS010001057">
    <property type="protein sequence ID" value="CAE7245779.1"/>
    <property type="molecule type" value="Genomic_DNA"/>
</dbReference>
<name>A0A812LFH8_9DINO</name>